<gene>
    <name evidence="1" type="ORF">K3G42_014169</name>
</gene>
<evidence type="ECO:0000313" key="1">
    <source>
        <dbReference type="EMBL" id="KAH7997226.1"/>
    </source>
</evidence>
<keyword evidence="2" id="KW-1185">Reference proteome</keyword>
<dbReference type="EMBL" id="CM037628">
    <property type="protein sequence ID" value="KAH7997226.1"/>
    <property type="molecule type" value="Genomic_DNA"/>
</dbReference>
<reference evidence="1" key="1">
    <citation type="submission" date="2021-08" db="EMBL/GenBank/DDBJ databases">
        <title>The first chromosome-level gecko genome reveals the dynamic sex chromosomes of Neotropical dwarf geckos (Sphaerodactylidae: Sphaerodactylus).</title>
        <authorList>
            <person name="Pinto B.J."/>
            <person name="Keating S.E."/>
            <person name="Gamble T."/>
        </authorList>
    </citation>
    <scope>NUCLEOTIDE SEQUENCE</scope>
    <source>
        <strain evidence="1">TG3544</strain>
    </source>
</reference>
<evidence type="ECO:0000313" key="2">
    <source>
        <dbReference type="Proteomes" id="UP000827872"/>
    </source>
</evidence>
<sequence>MEGSLCLITYDLDPGRDRLPLLAANPSTSSSCISGGEPNCLGQPWIPMLPIHPKTRAHEDSEWPRDDFDIVIEAMLEALYKKEGGPAWTIKVSN</sequence>
<name>A0ACB8EWR1_9SAUR</name>
<dbReference type="Proteomes" id="UP000827872">
    <property type="component" value="Linkage Group LG15"/>
</dbReference>
<organism evidence="1 2">
    <name type="scientific">Sphaerodactylus townsendi</name>
    <dbReference type="NCBI Taxonomy" id="933632"/>
    <lineage>
        <taxon>Eukaryota</taxon>
        <taxon>Metazoa</taxon>
        <taxon>Chordata</taxon>
        <taxon>Craniata</taxon>
        <taxon>Vertebrata</taxon>
        <taxon>Euteleostomi</taxon>
        <taxon>Lepidosauria</taxon>
        <taxon>Squamata</taxon>
        <taxon>Bifurcata</taxon>
        <taxon>Gekkota</taxon>
        <taxon>Sphaerodactylidae</taxon>
        <taxon>Sphaerodactylus</taxon>
    </lineage>
</organism>
<proteinExistence type="predicted"/>
<accession>A0ACB8EWR1</accession>
<protein>
    <submittedName>
        <fullName evidence="1">Uncharacterized protein</fullName>
    </submittedName>
</protein>
<comment type="caution">
    <text evidence="1">The sequence shown here is derived from an EMBL/GenBank/DDBJ whole genome shotgun (WGS) entry which is preliminary data.</text>
</comment>